<evidence type="ECO:0000313" key="2">
    <source>
        <dbReference type="EMBL" id="EOA33149.1"/>
    </source>
</evidence>
<feature type="signal peptide" evidence="1">
    <location>
        <begin position="1"/>
        <end position="22"/>
    </location>
</feature>
<keyword evidence="1" id="KW-0732">Signal</keyword>
<proteinExistence type="predicted"/>
<organism evidence="2 3">
    <name type="scientific">Capsella rubella</name>
    <dbReference type="NCBI Taxonomy" id="81985"/>
    <lineage>
        <taxon>Eukaryota</taxon>
        <taxon>Viridiplantae</taxon>
        <taxon>Streptophyta</taxon>
        <taxon>Embryophyta</taxon>
        <taxon>Tracheophyta</taxon>
        <taxon>Spermatophyta</taxon>
        <taxon>Magnoliopsida</taxon>
        <taxon>eudicotyledons</taxon>
        <taxon>Gunneridae</taxon>
        <taxon>Pentapetalae</taxon>
        <taxon>rosids</taxon>
        <taxon>malvids</taxon>
        <taxon>Brassicales</taxon>
        <taxon>Brassicaceae</taxon>
        <taxon>Camelineae</taxon>
        <taxon>Capsella</taxon>
    </lineage>
</organism>
<dbReference type="AlphaFoldDB" id="R0HTJ3"/>
<name>R0HTJ3_9BRAS</name>
<evidence type="ECO:0000313" key="3">
    <source>
        <dbReference type="Proteomes" id="UP000029121"/>
    </source>
</evidence>
<dbReference type="EMBL" id="KB870807">
    <property type="protein sequence ID" value="EOA33149.1"/>
    <property type="molecule type" value="Genomic_DNA"/>
</dbReference>
<evidence type="ECO:0000256" key="1">
    <source>
        <dbReference type="SAM" id="SignalP"/>
    </source>
</evidence>
<accession>R0HTJ3</accession>
<protein>
    <submittedName>
        <fullName evidence="2">Uncharacterized protein</fullName>
    </submittedName>
</protein>
<feature type="chain" id="PRO_5004342665" evidence="1">
    <location>
        <begin position="23"/>
        <end position="69"/>
    </location>
</feature>
<gene>
    <name evidence="2" type="ORF">CARUB_v10016490mg</name>
</gene>
<dbReference type="KEGG" id="crb:17893101"/>
<keyword evidence="3" id="KW-1185">Reference proteome</keyword>
<reference evidence="3" key="1">
    <citation type="journal article" date="2013" name="Nat. Genet.">
        <title>The Capsella rubella genome and the genomic consequences of rapid mating system evolution.</title>
        <authorList>
            <person name="Slotte T."/>
            <person name="Hazzouri K.M."/>
            <person name="Agren J.A."/>
            <person name="Koenig D."/>
            <person name="Maumus F."/>
            <person name="Guo Y.L."/>
            <person name="Steige K."/>
            <person name="Platts A.E."/>
            <person name="Escobar J.S."/>
            <person name="Newman L.K."/>
            <person name="Wang W."/>
            <person name="Mandakova T."/>
            <person name="Vello E."/>
            <person name="Smith L.M."/>
            <person name="Henz S.R."/>
            <person name="Steffen J."/>
            <person name="Takuno S."/>
            <person name="Brandvain Y."/>
            <person name="Coop G."/>
            <person name="Andolfatto P."/>
            <person name="Hu T.T."/>
            <person name="Blanchette M."/>
            <person name="Clark R.M."/>
            <person name="Quesneville H."/>
            <person name="Nordborg M."/>
            <person name="Gaut B.S."/>
            <person name="Lysak M.A."/>
            <person name="Jenkins J."/>
            <person name="Grimwood J."/>
            <person name="Chapman J."/>
            <person name="Prochnik S."/>
            <person name="Shu S."/>
            <person name="Rokhsar D."/>
            <person name="Schmutz J."/>
            <person name="Weigel D."/>
            <person name="Wright S.I."/>
        </authorList>
    </citation>
    <scope>NUCLEOTIDE SEQUENCE [LARGE SCALE GENOMIC DNA]</scope>
    <source>
        <strain evidence="3">cv. Monte Gargano</strain>
    </source>
</reference>
<sequence>MLLLCSSQHCLHLLLLWHLAFSSKPKTSTFHRVYRFFFFFKIVFACLFDRHELHVIVSNIIWTTIIVFL</sequence>
<dbReference type="Proteomes" id="UP000029121">
    <property type="component" value="Unassembled WGS sequence"/>
</dbReference>